<dbReference type="EMBL" id="BMAC01000167">
    <property type="protein sequence ID" value="GFP88400.1"/>
    <property type="molecule type" value="Genomic_DNA"/>
</dbReference>
<comment type="caution">
    <text evidence="2">The sequence shown here is derived from an EMBL/GenBank/DDBJ whole genome shotgun (WGS) entry which is preliminary data.</text>
</comment>
<reference evidence="2" key="1">
    <citation type="submission" date="2020-07" db="EMBL/GenBank/DDBJ databases">
        <title>Ethylene signaling mediates host invasion by parasitic plants.</title>
        <authorList>
            <person name="Yoshida S."/>
        </authorList>
    </citation>
    <scope>NUCLEOTIDE SEQUENCE</scope>
    <source>
        <strain evidence="2">Okayama</strain>
    </source>
</reference>
<dbReference type="PANTHER" id="PTHR36030">
    <property type="entry name" value="CALMODULIN-BINDING DOMAIN-CONTAINING PROTEIN"/>
    <property type="match status" value="1"/>
</dbReference>
<feature type="compositionally biased region" description="Basic and acidic residues" evidence="1">
    <location>
        <begin position="56"/>
        <end position="73"/>
    </location>
</feature>
<evidence type="ECO:0000313" key="3">
    <source>
        <dbReference type="Proteomes" id="UP000653305"/>
    </source>
</evidence>
<name>A0A830BLB5_9LAMI</name>
<feature type="compositionally biased region" description="Polar residues" evidence="1">
    <location>
        <begin position="45"/>
        <end position="55"/>
    </location>
</feature>
<dbReference type="OrthoDB" id="911847at2759"/>
<dbReference type="AlphaFoldDB" id="A0A830BLB5"/>
<organism evidence="2 3">
    <name type="scientific">Phtheirospermum japonicum</name>
    <dbReference type="NCBI Taxonomy" id="374723"/>
    <lineage>
        <taxon>Eukaryota</taxon>
        <taxon>Viridiplantae</taxon>
        <taxon>Streptophyta</taxon>
        <taxon>Embryophyta</taxon>
        <taxon>Tracheophyta</taxon>
        <taxon>Spermatophyta</taxon>
        <taxon>Magnoliopsida</taxon>
        <taxon>eudicotyledons</taxon>
        <taxon>Gunneridae</taxon>
        <taxon>Pentapetalae</taxon>
        <taxon>asterids</taxon>
        <taxon>lamiids</taxon>
        <taxon>Lamiales</taxon>
        <taxon>Orobanchaceae</taxon>
        <taxon>Orobanchaceae incertae sedis</taxon>
        <taxon>Phtheirospermum</taxon>
    </lineage>
</organism>
<evidence type="ECO:0000313" key="2">
    <source>
        <dbReference type="EMBL" id="GFP88400.1"/>
    </source>
</evidence>
<protein>
    <submittedName>
        <fullName evidence="2">Uncharacterized protein</fullName>
    </submittedName>
</protein>
<accession>A0A830BLB5</accession>
<evidence type="ECO:0000256" key="1">
    <source>
        <dbReference type="SAM" id="MobiDB-lite"/>
    </source>
</evidence>
<gene>
    <name evidence="2" type="ORF">PHJA_000983700</name>
</gene>
<feature type="region of interest" description="Disordered" evidence="1">
    <location>
        <begin position="34"/>
        <end position="73"/>
    </location>
</feature>
<proteinExistence type="predicted"/>
<sequence>MEVASSSSSSAPKRGLIMNSSKLIMSFYRGAKPPPSAVQAVKPSPASNLAKTTSFRNDDREGSFGKSGGDEHVDNRAASYISHVKERRKLEELNLLEENNCESL</sequence>
<dbReference type="Proteomes" id="UP000653305">
    <property type="component" value="Unassembled WGS sequence"/>
</dbReference>
<dbReference type="PANTHER" id="PTHR36030:SF2">
    <property type="entry name" value="DUF4005 DOMAIN-CONTAINING PROTEIN"/>
    <property type="match status" value="1"/>
</dbReference>
<keyword evidence="3" id="KW-1185">Reference proteome</keyword>